<evidence type="ECO:0000313" key="7">
    <source>
        <dbReference type="EMBL" id="OGD90722.1"/>
    </source>
</evidence>
<keyword evidence="3" id="KW-0133">Cell shape</keyword>
<feature type="transmembrane region" description="Helical" evidence="6">
    <location>
        <begin position="36"/>
        <end position="56"/>
    </location>
</feature>
<dbReference type="InterPro" id="IPR011923">
    <property type="entry name" value="RodA/MrdB"/>
</dbReference>
<evidence type="ECO:0000256" key="6">
    <source>
        <dbReference type="SAM" id="Phobius"/>
    </source>
</evidence>
<dbReference type="PANTHER" id="PTHR30474">
    <property type="entry name" value="CELL CYCLE PROTEIN"/>
    <property type="match status" value="1"/>
</dbReference>
<keyword evidence="4 6" id="KW-1133">Transmembrane helix</keyword>
<sequence>MERGLDFKGLFFILAIGAISILVIFSLNRPLFYNQLIFWVVGLAVFYLASVFHLHLWKNLAVPLYILSLVLLFVIFLIAEPVRGSVRWIDLGVFRIQPSEIAKVAVILTLANFFSSKNAAAAKNIFLSFLIVLPPVILILIQPDIGNALPILAIWISIAFVAGFKVKHFLVISALAVFAALLFFQFLEPYQKARIETFINPAQDRLGTGYQIIQSKIAIGSGQLLGKGLGQATQSQLKFLPEAESDFIFASIAESLGFFGSMLLVILYSILIVRILGFAKTKNRFAQLVVVGAVVFLGIQMLINISMNMGYLPVTGITLPLVSYGGSSLLSTLLVLGIVFSIERRQT</sequence>
<accession>A0A1F5GFT0</accession>
<feature type="transmembrane region" description="Helical" evidence="6">
    <location>
        <begin position="6"/>
        <end position="27"/>
    </location>
</feature>
<dbReference type="GO" id="GO:0015648">
    <property type="term" value="F:lipid-linked peptidoglycan transporter activity"/>
    <property type="evidence" value="ECO:0007669"/>
    <property type="project" value="TreeGrafter"/>
</dbReference>
<feature type="transmembrane region" description="Helical" evidence="6">
    <location>
        <begin position="169"/>
        <end position="187"/>
    </location>
</feature>
<comment type="subcellular location">
    <subcellularLocation>
        <location evidence="1">Membrane</location>
        <topology evidence="1">Multi-pass membrane protein</topology>
    </subcellularLocation>
</comment>
<evidence type="ECO:0000256" key="3">
    <source>
        <dbReference type="ARBA" id="ARBA00022960"/>
    </source>
</evidence>
<dbReference type="Pfam" id="PF01098">
    <property type="entry name" value="FTSW_RODA_SPOVE"/>
    <property type="match status" value="1"/>
</dbReference>
<keyword evidence="2 6" id="KW-0812">Transmembrane</keyword>
<dbReference type="GO" id="GO:0051301">
    <property type="term" value="P:cell division"/>
    <property type="evidence" value="ECO:0007669"/>
    <property type="project" value="InterPro"/>
</dbReference>
<keyword evidence="5 6" id="KW-0472">Membrane</keyword>
<proteinExistence type="predicted"/>
<reference evidence="7 8" key="1">
    <citation type="journal article" date="2016" name="Nat. Commun.">
        <title>Thousands of microbial genomes shed light on interconnected biogeochemical processes in an aquifer system.</title>
        <authorList>
            <person name="Anantharaman K."/>
            <person name="Brown C.T."/>
            <person name="Hug L.A."/>
            <person name="Sharon I."/>
            <person name="Castelle C.J."/>
            <person name="Probst A.J."/>
            <person name="Thomas B.C."/>
            <person name="Singh A."/>
            <person name="Wilkins M.J."/>
            <person name="Karaoz U."/>
            <person name="Brodie E.L."/>
            <person name="Williams K.H."/>
            <person name="Hubbard S.S."/>
            <person name="Banfield J.F."/>
        </authorList>
    </citation>
    <scope>NUCLEOTIDE SEQUENCE [LARGE SCALE GENOMIC DNA]</scope>
</reference>
<dbReference type="AlphaFoldDB" id="A0A1F5GFT0"/>
<evidence type="ECO:0000313" key="8">
    <source>
        <dbReference type="Proteomes" id="UP000177124"/>
    </source>
</evidence>
<feature type="transmembrane region" description="Helical" evidence="6">
    <location>
        <begin position="147"/>
        <end position="164"/>
    </location>
</feature>
<dbReference type="GO" id="GO:0008360">
    <property type="term" value="P:regulation of cell shape"/>
    <property type="evidence" value="ECO:0007669"/>
    <property type="project" value="UniProtKB-KW"/>
</dbReference>
<evidence type="ECO:0000256" key="4">
    <source>
        <dbReference type="ARBA" id="ARBA00022989"/>
    </source>
</evidence>
<organism evidence="7 8">
    <name type="scientific">Candidatus Curtissbacteria bacterium RIFCSPHIGHO2_02_FULL_42_15</name>
    <dbReference type="NCBI Taxonomy" id="1797716"/>
    <lineage>
        <taxon>Bacteria</taxon>
        <taxon>Candidatus Curtissiibacteriota</taxon>
    </lineage>
</organism>
<feature type="transmembrane region" description="Helical" evidence="6">
    <location>
        <begin position="62"/>
        <end position="79"/>
    </location>
</feature>
<evidence type="ECO:0000256" key="1">
    <source>
        <dbReference type="ARBA" id="ARBA00004141"/>
    </source>
</evidence>
<feature type="transmembrane region" description="Helical" evidence="6">
    <location>
        <begin position="124"/>
        <end position="141"/>
    </location>
</feature>
<evidence type="ECO:0000256" key="5">
    <source>
        <dbReference type="ARBA" id="ARBA00023136"/>
    </source>
</evidence>
<dbReference type="GO" id="GO:0005886">
    <property type="term" value="C:plasma membrane"/>
    <property type="evidence" value="ECO:0007669"/>
    <property type="project" value="TreeGrafter"/>
</dbReference>
<comment type="caution">
    <text evidence="7">The sequence shown here is derived from an EMBL/GenBank/DDBJ whole genome shotgun (WGS) entry which is preliminary data.</text>
</comment>
<dbReference type="PANTHER" id="PTHR30474:SF1">
    <property type="entry name" value="PEPTIDOGLYCAN GLYCOSYLTRANSFERASE MRDB"/>
    <property type="match status" value="1"/>
</dbReference>
<dbReference type="NCBIfam" id="TIGR02210">
    <property type="entry name" value="rodA_shape"/>
    <property type="match status" value="1"/>
</dbReference>
<protein>
    <submittedName>
        <fullName evidence="7">Rod shape-determining protein RodA</fullName>
    </submittedName>
</protein>
<dbReference type="STRING" id="1797716.A3D07_01505"/>
<feature type="transmembrane region" description="Helical" evidence="6">
    <location>
        <begin position="285"/>
        <end position="303"/>
    </location>
</feature>
<dbReference type="InterPro" id="IPR001182">
    <property type="entry name" value="FtsW/RodA"/>
</dbReference>
<feature type="transmembrane region" description="Helical" evidence="6">
    <location>
        <begin position="247"/>
        <end position="273"/>
    </location>
</feature>
<dbReference type="Proteomes" id="UP000177124">
    <property type="component" value="Unassembled WGS sequence"/>
</dbReference>
<dbReference type="EMBL" id="MFBF01000036">
    <property type="protein sequence ID" value="OGD90722.1"/>
    <property type="molecule type" value="Genomic_DNA"/>
</dbReference>
<feature type="transmembrane region" description="Helical" evidence="6">
    <location>
        <begin position="323"/>
        <end position="342"/>
    </location>
</feature>
<name>A0A1F5GFT0_9BACT</name>
<dbReference type="GO" id="GO:0032153">
    <property type="term" value="C:cell division site"/>
    <property type="evidence" value="ECO:0007669"/>
    <property type="project" value="TreeGrafter"/>
</dbReference>
<evidence type="ECO:0000256" key="2">
    <source>
        <dbReference type="ARBA" id="ARBA00022692"/>
    </source>
</evidence>
<gene>
    <name evidence="7" type="ORF">A3D07_01505</name>
</gene>